<dbReference type="Gene3D" id="3.40.50.1980">
    <property type="entry name" value="Nitrogenase molybdenum iron protein domain"/>
    <property type="match status" value="2"/>
</dbReference>
<dbReference type="PROSITE" id="PS50983">
    <property type="entry name" value="FE_B12_PBP"/>
    <property type="match status" value="1"/>
</dbReference>
<dbReference type="PANTHER" id="PTHR30535">
    <property type="entry name" value="VITAMIN B12-BINDING PROTEIN"/>
    <property type="match status" value="1"/>
</dbReference>
<evidence type="ECO:0000256" key="2">
    <source>
        <dbReference type="SAM" id="MobiDB-lite"/>
    </source>
</evidence>
<dbReference type="AlphaFoldDB" id="A0A9J6P8V5"/>
<keyword evidence="6" id="KW-1185">Reference proteome</keyword>
<evidence type="ECO:0000313" key="6">
    <source>
        <dbReference type="Proteomes" id="UP001056429"/>
    </source>
</evidence>
<dbReference type="InterPro" id="IPR002491">
    <property type="entry name" value="ABC_transptr_periplasmic_BD"/>
</dbReference>
<comment type="caution">
    <text evidence="5">The sequence shown here is derived from an EMBL/GenBank/DDBJ whole genome shotgun (WGS) entry which is preliminary data.</text>
</comment>
<gene>
    <name evidence="5" type="ORF">KDK92_19120</name>
</gene>
<evidence type="ECO:0000313" key="5">
    <source>
        <dbReference type="EMBL" id="MCM1991856.1"/>
    </source>
</evidence>
<accession>A0A9J6P8V5</accession>
<organism evidence="5 6">
    <name type="scientific">Oceanirhabdus seepicola</name>
    <dbReference type="NCBI Taxonomy" id="2828781"/>
    <lineage>
        <taxon>Bacteria</taxon>
        <taxon>Bacillati</taxon>
        <taxon>Bacillota</taxon>
        <taxon>Clostridia</taxon>
        <taxon>Eubacteriales</taxon>
        <taxon>Clostridiaceae</taxon>
        <taxon>Oceanirhabdus</taxon>
    </lineage>
</organism>
<dbReference type="Pfam" id="PF01497">
    <property type="entry name" value="Peripla_BP_2"/>
    <property type="match status" value="1"/>
</dbReference>
<proteinExistence type="inferred from homology"/>
<feature type="region of interest" description="Disordered" evidence="2">
    <location>
        <begin position="23"/>
        <end position="56"/>
    </location>
</feature>
<keyword evidence="3" id="KW-0732">Signal</keyword>
<dbReference type="PANTHER" id="PTHR30535:SF7">
    <property type="entry name" value="IRON(III) DICITRATE-BINDING PROTEIN"/>
    <property type="match status" value="1"/>
</dbReference>
<evidence type="ECO:0000259" key="4">
    <source>
        <dbReference type="PROSITE" id="PS50983"/>
    </source>
</evidence>
<comment type="similarity">
    <text evidence="1">Belongs to the bacterial solute-binding protein 8 family.</text>
</comment>
<protein>
    <submittedName>
        <fullName evidence="5">ABC transporter substrate-binding protein</fullName>
    </submittedName>
</protein>
<dbReference type="RefSeq" id="WP_250860992.1">
    <property type="nucleotide sequence ID" value="NZ_JAGSOJ010000004.1"/>
</dbReference>
<evidence type="ECO:0000256" key="1">
    <source>
        <dbReference type="ARBA" id="ARBA00008814"/>
    </source>
</evidence>
<reference evidence="5" key="1">
    <citation type="journal article" date="2021" name="mSystems">
        <title>Bacteria and Archaea Synergistically Convert Glycine Betaine to Biogenic Methane in the Formosa Cold Seep of the South China Sea.</title>
        <authorList>
            <person name="Li L."/>
            <person name="Zhang W."/>
            <person name="Zhang S."/>
            <person name="Song L."/>
            <person name="Sun Q."/>
            <person name="Zhang H."/>
            <person name="Xiang H."/>
            <person name="Dong X."/>
        </authorList>
    </citation>
    <scope>NUCLEOTIDE SEQUENCE</scope>
    <source>
        <strain evidence="5">ZWT</strain>
    </source>
</reference>
<evidence type="ECO:0000256" key="3">
    <source>
        <dbReference type="SAM" id="SignalP"/>
    </source>
</evidence>
<sequence length="353" mass="39307">MKKAISIVLALSLVFGLASCGKKNENNDTKNTTNSTVVEKDNSKEETNNESETAKSNHYPVTITTYNYSKEPVEITVEKEPEKVVAVYQNSIETLLALGLEDKIVAASGLDHEVKPQWKKAFEGVNYLTEFTPSKETVVMLEPDFILSWYSIFSDKRLGDVDYWHNKGVNTYMSLNSGAAAIKTLDNEYTDILNMGKVFNVEDKAQAIVDEITNEVERVSKAVEKEEQKTALIVEIYKDYIRTYGKTTLGGDMVTQLGAEVLSPEGGKISEEGLVNLNPNTIFVVYMDRENEDVATESVNKIMNNPALASLKAVKEESVHAIQLGEMYASGVRTIDGINKFAKGLYPHLYEEK</sequence>
<feature type="compositionally biased region" description="Basic and acidic residues" evidence="2">
    <location>
        <begin position="38"/>
        <end position="55"/>
    </location>
</feature>
<dbReference type="InterPro" id="IPR050902">
    <property type="entry name" value="ABC_Transporter_SBP"/>
</dbReference>
<dbReference type="Proteomes" id="UP001056429">
    <property type="component" value="Unassembled WGS sequence"/>
</dbReference>
<feature type="signal peptide" evidence="3">
    <location>
        <begin position="1"/>
        <end position="20"/>
    </location>
</feature>
<reference evidence="5" key="2">
    <citation type="submission" date="2021-04" db="EMBL/GenBank/DDBJ databases">
        <authorList>
            <person name="Dong X."/>
        </authorList>
    </citation>
    <scope>NUCLEOTIDE SEQUENCE</scope>
    <source>
        <strain evidence="5">ZWT</strain>
    </source>
</reference>
<feature type="chain" id="PRO_5039947523" evidence="3">
    <location>
        <begin position="21"/>
        <end position="353"/>
    </location>
</feature>
<feature type="domain" description="Fe/B12 periplasmic-binding" evidence="4">
    <location>
        <begin position="83"/>
        <end position="353"/>
    </location>
</feature>
<dbReference type="PROSITE" id="PS51257">
    <property type="entry name" value="PROKAR_LIPOPROTEIN"/>
    <property type="match status" value="1"/>
</dbReference>
<dbReference type="SUPFAM" id="SSF53807">
    <property type="entry name" value="Helical backbone' metal receptor"/>
    <property type="match status" value="1"/>
</dbReference>
<dbReference type="EMBL" id="JAGSOJ010000004">
    <property type="protein sequence ID" value="MCM1991856.1"/>
    <property type="molecule type" value="Genomic_DNA"/>
</dbReference>
<name>A0A9J6P8V5_9CLOT</name>